<reference evidence="1 2" key="1">
    <citation type="submission" date="2021-03" db="EMBL/GenBank/DDBJ databases">
        <title>Sequencing the genomes of 1000 actinobacteria strains.</title>
        <authorList>
            <person name="Klenk H.-P."/>
        </authorList>
    </citation>
    <scope>NUCLEOTIDE SEQUENCE [LARGE SCALE GENOMIC DNA]</scope>
    <source>
        <strain evidence="1 2">DSM 45510</strain>
    </source>
</reference>
<evidence type="ECO:0000313" key="2">
    <source>
        <dbReference type="Proteomes" id="UP000741013"/>
    </source>
</evidence>
<protein>
    <submittedName>
        <fullName evidence="1">Pimeloyl-ACP methyl ester carboxylesterase</fullName>
    </submittedName>
</protein>
<proteinExistence type="predicted"/>
<evidence type="ECO:0000313" key="1">
    <source>
        <dbReference type="EMBL" id="MBP2180115.1"/>
    </source>
</evidence>
<keyword evidence="2" id="KW-1185">Reference proteome</keyword>
<comment type="caution">
    <text evidence="1">The sequence shown here is derived from an EMBL/GenBank/DDBJ whole genome shotgun (WGS) entry which is preliminary data.</text>
</comment>
<organism evidence="1 2">
    <name type="scientific">Amycolatopsis magusensis</name>
    <dbReference type="NCBI Taxonomy" id="882444"/>
    <lineage>
        <taxon>Bacteria</taxon>
        <taxon>Bacillati</taxon>
        <taxon>Actinomycetota</taxon>
        <taxon>Actinomycetes</taxon>
        <taxon>Pseudonocardiales</taxon>
        <taxon>Pseudonocardiaceae</taxon>
        <taxon>Amycolatopsis</taxon>
    </lineage>
</organism>
<dbReference type="RefSeq" id="WP_209663733.1">
    <property type="nucleotide sequence ID" value="NZ_JAGGMS010000001.1"/>
</dbReference>
<dbReference type="EMBL" id="JAGGMS010000001">
    <property type="protein sequence ID" value="MBP2180115.1"/>
    <property type="molecule type" value="Genomic_DNA"/>
</dbReference>
<dbReference type="InterPro" id="IPR029058">
    <property type="entry name" value="AB_hydrolase_fold"/>
</dbReference>
<dbReference type="SUPFAM" id="SSF53474">
    <property type="entry name" value="alpha/beta-Hydrolases"/>
    <property type="match status" value="1"/>
</dbReference>
<name>A0ABS4PL48_9PSEU</name>
<dbReference type="Gene3D" id="3.40.50.1820">
    <property type="entry name" value="alpha/beta hydrolase"/>
    <property type="match status" value="1"/>
</dbReference>
<sequence>MVLRELTTTVRGRTERYTAGGEGSPVLFLHDQGDSFRPALEAMATRGMRVLAPARPGSDPEWVTEFLHSAGIREPVAIVGHGLSGAVAVRTAHATLHTVQRLILIDSIGASALRTALAGLRRRELPVSLVWSADRTWAWSAMNALNLALGQPGHVLVSAGQNWRRDPRAFGRIVGDLVRPRLNLGFRPVALSVCR</sequence>
<accession>A0ABS4PL48</accession>
<gene>
    <name evidence="1" type="ORF">JOM49_001641</name>
</gene>
<dbReference type="Proteomes" id="UP000741013">
    <property type="component" value="Unassembled WGS sequence"/>
</dbReference>